<dbReference type="EMBL" id="CP016359">
    <property type="protein sequence ID" value="APU69117.1"/>
    <property type="molecule type" value="Genomic_DNA"/>
</dbReference>
<evidence type="ECO:0000256" key="1">
    <source>
        <dbReference type="ARBA" id="ARBA00004651"/>
    </source>
</evidence>
<dbReference type="InterPro" id="IPR050297">
    <property type="entry name" value="LipidA_mod_glycosyltrf_83"/>
</dbReference>
<evidence type="ECO:0000256" key="2">
    <source>
        <dbReference type="ARBA" id="ARBA00022475"/>
    </source>
</evidence>
<dbReference type="PANTHER" id="PTHR33908">
    <property type="entry name" value="MANNOSYLTRANSFERASE YKCB-RELATED"/>
    <property type="match status" value="1"/>
</dbReference>
<evidence type="ECO:0000256" key="7">
    <source>
        <dbReference type="ARBA" id="ARBA00023136"/>
    </source>
</evidence>
<dbReference type="STRING" id="1229726.GRFL_2393"/>
<keyword evidence="7" id="KW-0472">Membrane</keyword>
<evidence type="ECO:0000256" key="3">
    <source>
        <dbReference type="ARBA" id="ARBA00022676"/>
    </source>
</evidence>
<reference evidence="8 9" key="1">
    <citation type="submission" date="2016-07" db="EMBL/GenBank/DDBJ databases">
        <title>Multi-omics approach to identify versatile polysaccharide utilization systems of a marine flavobacterium Gramella flava.</title>
        <authorList>
            <person name="Tang K."/>
        </authorList>
    </citation>
    <scope>NUCLEOTIDE SEQUENCE [LARGE SCALE GENOMIC DNA]</scope>
    <source>
        <strain evidence="8 9">JLT2011</strain>
    </source>
</reference>
<keyword evidence="2" id="KW-1003">Cell membrane</keyword>
<keyword evidence="5" id="KW-0812">Transmembrane</keyword>
<evidence type="ECO:0000313" key="9">
    <source>
        <dbReference type="Proteomes" id="UP000186230"/>
    </source>
</evidence>
<gene>
    <name evidence="8" type="ORF">GRFL_2393</name>
</gene>
<evidence type="ECO:0000256" key="6">
    <source>
        <dbReference type="ARBA" id="ARBA00022989"/>
    </source>
</evidence>
<name>A0A1L7I688_9FLAO</name>
<evidence type="ECO:0000256" key="5">
    <source>
        <dbReference type="ARBA" id="ARBA00022692"/>
    </source>
</evidence>
<evidence type="ECO:0000313" key="8">
    <source>
        <dbReference type="EMBL" id="APU69117.1"/>
    </source>
</evidence>
<proteinExistence type="predicted"/>
<keyword evidence="3" id="KW-0328">Glycosyltransferase</keyword>
<comment type="subcellular location">
    <subcellularLocation>
        <location evidence="1">Cell membrane</location>
        <topology evidence="1">Multi-pass membrane protein</topology>
    </subcellularLocation>
</comment>
<protein>
    <submittedName>
        <fullName evidence="8">Uncharacterized protein</fullName>
    </submittedName>
</protein>
<dbReference type="GO" id="GO:0016763">
    <property type="term" value="F:pentosyltransferase activity"/>
    <property type="evidence" value="ECO:0007669"/>
    <property type="project" value="TreeGrafter"/>
</dbReference>
<dbReference type="Proteomes" id="UP000186230">
    <property type="component" value="Chromosome"/>
</dbReference>
<dbReference type="GO" id="GO:0009103">
    <property type="term" value="P:lipopolysaccharide biosynthetic process"/>
    <property type="evidence" value="ECO:0007669"/>
    <property type="project" value="UniProtKB-ARBA"/>
</dbReference>
<dbReference type="GO" id="GO:0005886">
    <property type="term" value="C:plasma membrane"/>
    <property type="evidence" value="ECO:0007669"/>
    <property type="project" value="UniProtKB-SubCell"/>
</dbReference>
<keyword evidence="6" id="KW-1133">Transmembrane helix</keyword>
<evidence type="ECO:0000256" key="4">
    <source>
        <dbReference type="ARBA" id="ARBA00022679"/>
    </source>
</evidence>
<keyword evidence="9" id="KW-1185">Reference proteome</keyword>
<keyword evidence="4" id="KW-0808">Transferase</keyword>
<dbReference type="PANTHER" id="PTHR33908:SF11">
    <property type="entry name" value="MEMBRANE PROTEIN"/>
    <property type="match status" value="1"/>
</dbReference>
<accession>A0A1L7I688</accession>
<sequence>MYCLFREHKNKIPVYIIAAIAAIITYLLSSNYNLGFSPDSVTYFETANSLISGKGFTDLNGHFVNHWPPGYPFFIMIISWAIGIPTILAGTIGNVFIVFSTILILFEIFDSYKIPPPISYFLLFLFILSPFFSIYLWFLSEGLFIFLFLLSLLIFTKWKSSHSVLYLSLSALILGISALVRYAGIGFFIGYLVYLLLNGNYKFIKTTISNLFVFIISFLLPLVPWLFYARLNGKASHDRKFDFEIIPATKFQEILLSIGSWIFGNLYGLFFLSFSILVLAVLYKSKLKFSVVLKLNLYLENKWRLPLILGIMYLLFILFSASFLDHAIPLSNRIFSPVYPFFLLLFGSLLTYLHNKVSFKLAYILPFLVMISYSFRNIPIYIHHYKEGSGFTSQKFQNSALLNYVQKNLEDKTLYTNDLFLLKIFTKNQNIIQLPVTGNSSGLEKIKPQLRKRQVVIIYFELIDWRNYMVGKKEILKTFDNVEIRRFKDGFVLLNN</sequence>
<organism evidence="8 9">
    <name type="scientific">Christiangramia flava JLT2011</name>
    <dbReference type="NCBI Taxonomy" id="1229726"/>
    <lineage>
        <taxon>Bacteria</taxon>
        <taxon>Pseudomonadati</taxon>
        <taxon>Bacteroidota</taxon>
        <taxon>Flavobacteriia</taxon>
        <taxon>Flavobacteriales</taxon>
        <taxon>Flavobacteriaceae</taxon>
        <taxon>Christiangramia</taxon>
    </lineage>
</organism>
<dbReference type="AlphaFoldDB" id="A0A1L7I688"/>
<dbReference type="KEGG" id="gfl:GRFL_2393"/>